<feature type="region of interest" description="Disordered" evidence="11">
    <location>
        <begin position="338"/>
        <end position="368"/>
    </location>
</feature>
<keyword evidence="6" id="KW-1133">Transmembrane helix</keyword>
<evidence type="ECO:0000256" key="3">
    <source>
        <dbReference type="ARBA" id="ARBA00022692"/>
    </source>
</evidence>
<comment type="similarity">
    <text evidence="2">Belongs to the type I cytokine receptor family. Type 2 subfamily.</text>
</comment>
<name>A0A8C6JU37_MELUD</name>
<keyword evidence="5" id="KW-0677">Repeat</keyword>
<keyword evidence="3" id="KW-0812">Transmembrane</keyword>
<organism evidence="12 13">
    <name type="scientific">Melopsittacus undulatus</name>
    <name type="common">Budgerigar</name>
    <name type="synonym">Psittacus undulatus</name>
    <dbReference type="NCBI Taxonomy" id="13146"/>
    <lineage>
        <taxon>Eukaryota</taxon>
        <taxon>Metazoa</taxon>
        <taxon>Chordata</taxon>
        <taxon>Craniata</taxon>
        <taxon>Vertebrata</taxon>
        <taxon>Euteleostomi</taxon>
        <taxon>Archelosauria</taxon>
        <taxon>Archosauria</taxon>
        <taxon>Dinosauria</taxon>
        <taxon>Saurischia</taxon>
        <taxon>Theropoda</taxon>
        <taxon>Coelurosauria</taxon>
        <taxon>Aves</taxon>
        <taxon>Neognathae</taxon>
        <taxon>Neoaves</taxon>
        <taxon>Telluraves</taxon>
        <taxon>Australaves</taxon>
        <taxon>Psittaciformes</taxon>
        <taxon>Psittaculidae</taxon>
        <taxon>Melopsittacus</taxon>
    </lineage>
</organism>
<reference evidence="12" key="2">
    <citation type="submission" date="2025-08" db="UniProtKB">
        <authorList>
            <consortium name="Ensembl"/>
        </authorList>
    </citation>
    <scope>IDENTIFICATION</scope>
</reference>
<dbReference type="SMART" id="SM00060">
    <property type="entry name" value="FN3"/>
    <property type="match status" value="2"/>
</dbReference>
<dbReference type="InterPro" id="IPR036116">
    <property type="entry name" value="FN3_sf"/>
</dbReference>
<evidence type="ECO:0000256" key="8">
    <source>
        <dbReference type="ARBA" id="ARBA00023157"/>
    </source>
</evidence>
<reference evidence="12" key="3">
    <citation type="submission" date="2025-09" db="UniProtKB">
        <authorList>
            <consortium name="Ensembl"/>
        </authorList>
    </citation>
    <scope>IDENTIFICATION</scope>
</reference>
<dbReference type="Proteomes" id="UP000694405">
    <property type="component" value="Chromosome 6"/>
</dbReference>
<dbReference type="PANTHER" id="PTHR48423:SF1">
    <property type="entry name" value="INTERLEUKIN-27 RECEPTOR SUBUNIT ALPHA"/>
    <property type="match status" value="1"/>
</dbReference>
<evidence type="ECO:0000256" key="2">
    <source>
        <dbReference type="ARBA" id="ARBA00008921"/>
    </source>
</evidence>
<dbReference type="Ensembl" id="ENSMUNT00000018314.2">
    <property type="protein sequence ID" value="ENSMUNP00000015926.2"/>
    <property type="gene ID" value="ENSMUNG00000012268.2"/>
</dbReference>
<comment type="subcellular location">
    <subcellularLocation>
        <location evidence="1">Membrane</location>
        <topology evidence="1">Single-pass type I membrane protein</topology>
    </subcellularLocation>
</comment>
<accession>A0A8V5G5Q5</accession>
<evidence type="ECO:0000256" key="6">
    <source>
        <dbReference type="ARBA" id="ARBA00022989"/>
    </source>
</evidence>
<reference evidence="12" key="1">
    <citation type="submission" date="2020-03" db="EMBL/GenBank/DDBJ databases">
        <title>Melopsittacus undulatus (budgerigar) genome, bMelUnd1, maternal haplotype with Z.</title>
        <authorList>
            <person name="Gedman G."/>
            <person name="Mountcastle J."/>
            <person name="Haase B."/>
            <person name="Formenti G."/>
            <person name="Wright T."/>
            <person name="Apodaca J."/>
            <person name="Pelan S."/>
            <person name="Chow W."/>
            <person name="Rhie A."/>
            <person name="Howe K."/>
            <person name="Fedrigo O."/>
            <person name="Jarvis E.D."/>
        </authorList>
    </citation>
    <scope>NUCLEOTIDE SEQUENCE [LARGE SCALE GENOMIC DNA]</scope>
</reference>
<keyword evidence="13" id="KW-1185">Reference proteome</keyword>
<protein>
    <submittedName>
        <fullName evidence="12">Uncharacterized protein</fullName>
    </submittedName>
</protein>
<dbReference type="Gene3D" id="2.60.40.10">
    <property type="entry name" value="Immunoglobulins"/>
    <property type="match status" value="2"/>
</dbReference>
<dbReference type="SUPFAM" id="SSF49265">
    <property type="entry name" value="Fibronectin type III"/>
    <property type="match status" value="1"/>
</dbReference>
<evidence type="ECO:0000256" key="5">
    <source>
        <dbReference type="ARBA" id="ARBA00022737"/>
    </source>
</evidence>
<dbReference type="PRINTS" id="PR00014">
    <property type="entry name" value="FNTYPEIII"/>
</dbReference>
<gene>
    <name evidence="12" type="primary">LOC101873859</name>
</gene>
<proteinExistence type="inferred from homology"/>
<evidence type="ECO:0000256" key="9">
    <source>
        <dbReference type="ARBA" id="ARBA00023170"/>
    </source>
</evidence>
<dbReference type="InterPro" id="IPR003961">
    <property type="entry name" value="FN3_dom"/>
</dbReference>
<keyword evidence="8" id="KW-1015">Disulfide bond</keyword>
<evidence type="ECO:0000256" key="11">
    <source>
        <dbReference type="SAM" id="MobiDB-lite"/>
    </source>
</evidence>
<evidence type="ECO:0000313" key="12">
    <source>
        <dbReference type="Ensembl" id="ENSMUNP00000015926.2"/>
    </source>
</evidence>
<dbReference type="AlphaFoldDB" id="A0A8C6JU37"/>
<evidence type="ECO:0000256" key="1">
    <source>
        <dbReference type="ARBA" id="ARBA00004479"/>
    </source>
</evidence>
<dbReference type="InterPro" id="IPR052672">
    <property type="entry name" value="Type1_Cytokine_Rcpt_Type2"/>
</dbReference>
<evidence type="ECO:0000256" key="7">
    <source>
        <dbReference type="ARBA" id="ARBA00023136"/>
    </source>
</evidence>
<evidence type="ECO:0000256" key="10">
    <source>
        <dbReference type="ARBA" id="ARBA00023180"/>
    </source>
</evidence>
<dbReference type="GO" id="GO:0005886">
    <property type="term" value="C:plasma membrane"/>
    <property type="evidence" value="ECO:0007669"/>
    <property type="project" value="UniProtKB-ARBA"/>
</dbReference>
<sequence>MPRVNYKITVTAENSRGRSPPASIVTDLSIQDLPPPLEVSAIAMGNSSILISWKPPTSSTTSISGYVVEWADTQSNAHLEPHPAWVKLPASNLSTVIAEHVKDEVCYQISVFALYQDRAGQAASAKGYSGAKAPSAGPQMYTTLHANGILVSWEAIPAQQQRGCITGYHIYLQKRDSQADPRVYAISSATAQRSLYITDLQPGEHYVLWMTASTAAGEGPWGNSELICLESAGEWMAVVLTCSIFIFSACICSMPPARKILHSLLTILVPQWQSKAIPDPANAKWAKNYTSVKAELCWPSSLFLPTTSTFEEPEPTQVEEAFVKPSTLALQDKALLSSSSSKGHGDWALESSRGHGEPRYEPVPSTADGGVCEQQLHDLYRRMVVEEPMEHTLSIPEYIANPSTAPPYLPLGAGTAEDVPELECHVLSMFPTNCLTPIFPYNGNLTLDTVKINCSSFTR</sequence>
<feature type="compositionally biased region" description="Basic and acidic residues" evidence="11">
    <location>
        <begin position="343"/>
        <end position="360"/>
    </location>
</feature>
<keyword evidence="7" id="KW-0472">Membrane</keyword>
<dbReference type="CDD" id="cd00063">
    <property type="entry name" value="FN3"/>
    <property type="match status" value="2"/>
</dbReference>
<dbReference type="InterPro" id="IPR003529">
    <property type="entry name" value="Hematopoietin_rcpt_Gp130_CS"/>
</dbReference>
<dbReference type="PANTHER" id="PTHR48423">
    <property type="entry name" value="INTERLEUKIN-27 RECEPTOR SUBUNIT ALPHA"/>
    <property type="match status" value="1"/>
</dbReference>
<evidence type="ECO:0000313" key="13">
    <source>
        <dbReference type="Proteomes" id="UP000694405"/>
    </source>
</evidence>
<dbReference type="GO" id="GO:0004896">
    <property type="term" value="F:cytokine receptor activity"/>
    <property type="evidence" value="ECO:0007669"/>
    <property type="project" value="InterPro"/>
</dbReference>
<keyword evidence="10" id="KW-0325">Glycoprotein</keyword>
<dbReference type="Pfam" id="PF00041">
    <property type="entry name" value="fn3"/>
    <property type="match status" value="2"/>
</dbReference>
<dbReference type="PROSITE" id="PS50853">
    <property type="entry name" value="FN3"/>
    <property type="match status" value="2"/>
</dbReference>
<dbReference type="InterPro" id="IPR013783">
    <property type="entry name" value="Ig-like_fold"/>
</dbReference>
<dbReference type="PROSITE" id="PS01353">
    <property type="entry name" value="HEMATOPO_REC_L_F2"/>
    <property type="match status" value="1"/>
</dbReference>
<keyword evidence="9" id="KW-0675">Receptor</keyword>
<evidence type="ECO:0000256" key="4">
    <source>
        <dbReference type="ARBA" id="ARBA00022729"/>
    </source>
</evidence>
<keyword evidence="4" id="KW-0732">Signal</keyword>
<accession>A0A8C6JU37</accession>